<gene>
    <name evidence="10" type="ORF">Deia_00514</name>
</gene>
<accession>A0A5B8XGH9</accession>
<feature type="transmembrane region" description="Helical" evidence="8">
    <location>
        <begin position="111"/>
        <end position="139"/>
    </location>
</feature>
<dbReference type="PANTHER" id="PTHR33908">
    <property type="entry name" value="MANNOSYLTRANSFERASE YKCB-RELATED"/>
    <property type="match status" value="1"/>
</dbReference>
<dbReference type="GO" id="GO:0016763">
    <property type="term" value="F:pentosyltransferase activity"/>
    <property type="evidence" value="ECO:0007669"/>
    <property type="project" value="TreeGrafter"/>
</dbReference>
<sequence length="473" mass="55174">MMEKILTNKNKSFFWLLLYILFWSLVPCILRNSLPLDTVEAISWGHEWQMSYNKHPPLSAWIAEIFFLAMGSFGLYFLSTLCITIALYFVKKTSDLLFFNSKNNIPYYLFLLSPVFSIYAVEFNVNILLIPLISASIYFYLLSITKNEAKYWILLAVFSTLCVLAKYTSILFIGIFFIHSIFYANAIKNWKFYLSGAIFLMLLTPHLIWLYNNDFITIKYAMARSVNTQNNRIYQALLTFCGEMFLLLPILPLLIVKRLKFNKEALSLNFVKFICVLPLFVFPLYALVTGNSTKTMWSIICCIFIGLIFQERKNIVNIIIILNIIYAGMYSLITAFRPFTRSDFDSEKFVEIVNSDAKLTYENDSKNIYVAGEIWLGSIINVYHKKRPSFFINANEEENAWFTLDKQNDFPKSAIIVVANSESEMNKFIKKVSKYKSISSVEIKDYNYCKVQEKDFVFKFKKCKPEKVLYTVL</sequence>
<keyword evidence="2" id="KW-1003">Cell membrane</keyword>
<reference evidence="10 11" key="1">
    <citation type="journal article" date="2019" name="ISME J.">
        <title>Deianiraea, an extracellular bacterium associated with the ciliate Paramecium, suggests an alternative scenario for the evolution of Rickettsiales.</title>
        <authorList>
            <person name="Castelli M."/>
            <person name="Sabaneyeva E."/>
            <person name="Lanzoni O."/>
            <person name="Lebedeva N."/>
            <person name="Floriano A.M."/>
            <person name="Gaiarsa S."/>
            <person name="Benken K."/>
            <person name="Modeo L."/>
            <person name="Bandi C."/>
            <person name="Potekhin A."/>
            <person name="Sassera D."/>
            <person name="Petroni G."/>
        </authorList>
    </citation>
    <scope>NUCLEOTIDE SEQUENCE [LARGE SCALE GENOMIC DNA]</scope>
    <source>
        <strain evidence="10">CyL4-1</strain>
    </source>
</reference>
<feature type="transmembrane region" description="Helical" evidence="8">
    <location>
        <begin position="232"/>
        <end position="256"/>
    </location>
</feature>
<evidence type="ECO:0000259" key="9">
    <source>
        <dbReference type="Pfam" id="PF13231"/>
    </source>
</evidence>
<evidence type="ECO:0000256" key="2">
    <source>
        <dbReference type="ARBA" id="ARBA00022475"/>
    </source>
</evidence>
<dbReference type="InterPro" id="IPR050297">
    <property type="entry name" value="LipidA_mod_glycosyltrf_83"/>
</dbReference>
<protein>
    <submittedName>
        <fullName evidence="10">Sugar transferase</fullName>
    </submittedName>
</protein>
<dbReference type="AlphaFoldDB" id="A0A5B8XGH9"/>
<feature type="transmembrane region" description="Helical" evidence="8">
    <location>
        <begin position="65"/>
        <end position="90"/>
    </location>
</feature>
<organism evidence="10 11">
    <name type="scientific">Candidatus Deianiraea vastatrix</name>
    <dbReference type="NCBI Taxonomy" id="2163644"/>
    <lineage>
        <taxon>Bacteria</taxon>
        <taxon>Pseudomonadati</taxon>
        <taxon>Pseudomonadota</taxon>
        <taxon>Alphaproteobacteria</taxon>
        <taxon>Rickettsiales</taxon>
        <taxon>Candidatus Deianiraeaceae</taxon>
        <taxon>Candidatus Deianiraea</taxon>
    </lineage>
</organism>
<evidence type="ECO:0000313" key="10">
    <source>
        <dbReference type="EMBL" id="QED23311.1"/>
    </source>
</evidence>
<keyword evidence="5 8" id="KW-0812">Transmembrane</keyword>
<keyword evidence="4 10" id="KW-0808">Transferase</keyword>
<feature type="transmembrane region" description="Helical" evidence="8">
    <location>
        <begin position="268"/>
        <end position="288"/>
    </location>
</feature>
<dbReference type="OrthoDB" id="7671407at2"/>
<evidence type="ECO:0000256" key="5">
    <source>
        <dbReference type="ARBA" id="ARBA00022692"/>
    </source>
</evidence>
<dbReference type="InterPro" id="IPR038731">
    <property type="entry name" value="RgtA/B/C-like"/>
</dbReference>
<evidence type="ECO:0000256" key="3">
    <source>
        <dbReference type="ARBA" id="ARBA00022676"/>
    </source>
</evidence>
<feature type="transmembrane region" description="Helical" evidence="8">
    <location>
        <begin position="151"/>
        <end position="178"/>
    </location>
</feature>
<feature type="transmembrane region" description="Helical" evidence="8">
    <location>
        <begin position="190"/>
        <end position="212"/>
    </location>
</feature>
<keyword evidence="7 8" id="KW-0472">Membrane</keyword>
<dbReference type="GO" id="GO:0009103">
    <property type="term" value="P:lipopolysaccharide biosynthetic process"/>
    <property type="evidence" value="ECO:0007669"/>
    <property type="project" value="UniProtKB-ARBA"/>
</dbReference>
<dbReference type="EMBL" id="CP029077">
    <property type="protein sequence ID" value="QED23311.1"/>
    <property type="molecule type" value="Genomic_DNA"/>
</dbReference>
<proteinExistence type="predicted"/>
<dbReference type="GO" id="GO:0005886">
    <property type="term" value="C:plasma membrane"/>
    <property type="evidence" value="ECO:0007669"/>
    <property type="project" value="UniProtKB-SubCell"/>
</dbReference>
<feature type="transmembrane region" description="Helical" evidence="8">
    <location>
        <begin position="316"/>
        <end position="336"/>
    </location>
</feature>
<evidence type="ECO:0000256" key="6">
    <source>
        <dbReference type="ARBA" id="ARBA00022989"/>
    </source>
</evidence>
<feature type="transmembrane region" description="Helical" evidence="8">
    <location>
        <begin position="12"/>
        <end position="34"/>
    </location>
</feature>
<keyword evidence="11" id="KW-1185">Reference proteome</keyword>
<dbReference type="Proteomes" id="UP000321934">
    <property type="component" value="Chromosome"/>
</dbReference>
<keyword evidence="6 8" id="KW-1133">Transmembrane helix</keyword>
<feature type="domain" description="Glycosyltransferase RgtA/B/C/D-like" evidence="9">
    <location>
        <begin position="54"/>
        <end position="209"/>
    </location>
</feature>
<dbReference type="Pfam" id="PF13231">
    <property type="entry name" value="PMT_2"/>
    <property type="match status" value="1"/>
</dbReference>
<evidence type="ECO:0000313" key="11">
    <source>
        <dbReference type="Proteomes" id="UP000321934"/>
    </source>
</evidence>
<comment type="subcellular location">
    <subcellularLocation>
        <location evidence="1">Cell membrane</location>
        <topology evidence="1">Multi-pass membrane protein</topology>
    </subcellularLocation>
</comment>
<evidence type="ECO:0000256" key="4">
    <source>
        <dbReference type="ARBA" id="ARBA00022679"/>
    </source>
</evidence>
<evidence type="ECO:0000256" key="7">
    <source>
        <dbReference type="ARBA" id="ARBA00023136"/>
    </source>
</evidence>
<dbReference type="PANTHER" id="PTHR33908:SF9">
    <property type="entry name" value="BLL5595 PROTEIN"/>
    <property type="match status" value="1"/>
</dbReference>
<name>A0A5B8XGH9_9RICK</name>
<evidence type="ECO:0000256" key="1">
    <source>
        <dbReference type="ARBA" id="ARBA00004651"/>
    </source>
</evidence>
<evidence type="ECO:0000256" key="8">
    <source>
        <dbReference type="SAM" id="Phobius"/>
    </source>
</evidence>
<keyword evidence="3" id="KW-0328">Glycosyltransferase</keyword>